<comment type="caution">
    <text evidence="1">The sequence shown here is derived from an EMBL/GenBank/DDBJ whole genome shotgun (WGS) entry which is preliminary data.</text>
</comment>
<protein>
    <submittedName>
        <fullName evidence="1">Uncharacterized protein</fullName>
    </submittedName>
</protein>
<name>A0A2I0R5Y8_9FLAO</name>
<organism evidence="1 2">
    <name type="scientific">Brumimicrobium salinarum</name>
    <dbReference type="NCBI Taxonomy" id="2058658"/>
    <lineage>
        <taxon>Bacteria</taxon>
        <taxon>Pseudomonadati</taxon>
        <taxon>Bacteroidota</taxon>
        <taxon>Flavobacteriia</taxon>
        <taxon>Flavobacteriales</taxon>
        <taxon>Crocinitomicaceae</taxon>
        <taxon>Brumimicrobium</taxon>
    </lineage>
</organism>
<keyword evidence="2" id="KW-1185">Reference proteome</keyword>
<dbReference type="EMBL" id="PJNI01000001">
    <property type="protein sequence ID" value="PKR81780.1"/>
    <property type="molecule type" value="Genomic_DNA"/>
</dbReference>
<gene>
    <name evidence="1" type="ORF">CW751_00110</name>
</gene>
<accession>A0A2I0R5Y8</accession>
<dbReference type="OrthoDB" id="1467108at2"/>
<reference evidence="1 2" key="1">
    <citation type="submission" date="2017-12" db="EMBL/GenBank/DDBJ databases">
        <title>The draft genome sequence of Brumimicrobium saltpan LHR20.</title>
        <authorList>
            <person name="Do Z.-J."/>
            <person name="Luo H.-R."/>
        </authorList>
    </citation>
    <scope>NUCLEOTIDE SEQUENCE [LARGE SCALE GENOMIC DNA]</scope>
    <source>
        <strain evidence="1 2">LHR20</strain>
    </source>
</reference>
<evidence type="ECO:0000313" key="2">
    <source>
        <dbReference type="Proteomes" id="UP000236654"/>
    </source>
</evidence>
<sequence>MNKRLFQKELNKIESQINTVEKLDKVNQHLQRSNWVFIHPYSQGGDIEVLTNLIANSENLNEDVVTFFARKFFDLRGTIHLIEGVYLTRPFLKDFVPTIRESIVMCLQKDFKGAISILIPVIEGTLRKYLINKKGEHKKGEIEIKELLKAVNLMTDEYVELSKTFLHKRNMSLIKTDNYLDSNQEKEILKKHRYYFKLWMIQFEKFIKNNLYLNTKTNHVTDSFNRHLIFHGLEEDIEFSFGNYLRIFNSLNFLSWAIGCTVEGCSSLSELPEYKVKAMWADYFNILITSEAITEYKNNIYTEQVESFGRYMHKQQADAIVRPVNEIKKYYS</sequence>
<dbReference type="RefSeq" id="WP_101332926.1">
    <property type="nucleotide sequence ID" value="NZ_PJNI01000001.1"/>
</dbReference>
<dbReference type="Proteomes" id="UP000236654">
    <property type="component" value="Unassembled WGS sequence"/>
</dbReference>
<proteinExistence type="predicted"/>
<evidence type="ECO:0000313" key="1">
    <source>
        <dbReference type="EMBL" id="PKR81780.1"/>
    </source>
</evidence>
<dbReference type="AlphaFoldDB" id="A0A2I0R5Y8"/>